<evidence type="ECO:0000256" key="2">
    <source>
        <dbReference type="ARBA" id="ARBA00008066"/>
    </source>
</evidence>
<feature type="transmembrane region" description="Helical" evidence="6">
    <location>
        <begin position="385"/>
        <end position="404"/>
    </location>
</feature>
<feature type="transmembrane region" description="Helical" evidence="6">
    <location>
        <begin position="147"/>
        <end position="171"/>
    </location>
</feature>
<dbReference type="OrthoDB" id="40134at2759"/>
<gene>
    <name evidence="8" type="ORF">D0863_05236</name>
</gene>
<sequence>MRALNFSLKMFDQKTRANDDVLDGTRPIQDDGEKEFDTVLQNTASQRQGSITSVHDAVFGDVTEGGPNYRSLGWLGTAFLMMKSMIGLGVLSIPAAFDGLGLVPGVICMLCIAVITTWSDYMIGVFKLKHPEVYGIDDVGRLLAGRIGYWIMGGAFCLYWIFVAGSAMLSISIALNALSLHGTCTAVFVAVAAIGGFLLSSIQTLGRISWLAWIGVITILIASKFTLLPKDRESGTDRTSLRESHPSWKAVGLALRIGVGTKRHILRQFMFLRTNTVTIGVAVEEKPSTAPPGEWKSDYKITNNPGFAEAASSLSSLVFAYAGTPSFFSIVSEMKDPRKYTRSLFICQSVVTIVYLIIGIVVYYYCGSYVASPALGSAGQLIKRISYGLALPGLCVTMTLVIHLPAKYVFIRMMRGTKHLASNTMVHWISWLGCTAFMTLVSYVVASAIPVFGGLVSLVGALLGTLLSFQPYGLMWLHDNWALPDESRKIRWKFMVGWCIFVILSGSFLLVAGTYGSIVGIMRSFRESGGTSPWTCADNSNSS</sequence>
<feature type="transmembrane region" description="Helical" evidence="6">
    <location>
        <begin position="425"/>
        <end position="445"/>
    </location>
</feature>
<comment type="caution">
    <text evidence="8">The sequence shown here is derived from an EMBL/GenBank/DDBJ whole genome shotgun (WGS) entry which is preliminary data.</text>
</comment>
<evidence type="ECO:0000256" key="6">
    <source>
        <dbReference type="SAM" id="Phobius"/>
    </source>
</evidence>
<dbReference type="Proteomes" id="UP000269276">
    <property type="component" value="Unassembled WGS sequence"/>
</dbReference>
<comment type="subcellular location">
    <subcellularLocation>
        <location evidence="1">Membrane</location>
        <topology evidence="1">Multi-pass membrane protein</topology>
    </subcellularLocation>
</comment>
<keyword evidence="5 6" id="KW-0472">Membrane</keyword>
<dbReference type="Pfam" id="PF01490">
    <property type="entry name" value="Aa_trans"/>
    <property type="match status" value="1"/>
</dbReference>
<comment type="similarity">
    <text evidence="2">Belongs to the amino acid/polyamine transporter 2 family.</text>
</comment>
<organism evidence="8 9">
    <name type="scientific">Hortaea werneckii</name>
    <name type="common">Black yeast</name>
    <name type="synonym">Cladosporium werneckii</name>
    <dbReference type="NCBI Taxonomy" id="91943"/>
    <lineage>
        <taxon>Eukaryota</taxon>
        <taxon>Fungi</taxon>
        <taxon>Dikarya</taxon>
        <taxon>Ascomycota</taxon>
        <taxon>Pezizomycotina</taxon>
        <taxon>Dothideomycetes</taxon>
        <taxon>Dothideomycetidae</taxon>
        <taxon>Mycosphaerellales</taxon>
        <taxon>Teratosphaeriaceae</taxon>
        <taxon>Hortaea</taxon>
    </lineage>
</organism>
<feature type="transmembrane region" description="Helical" evidence="6">
    <location>
        <begin position="343"/>
        <end position="365"/>
    </location>
</feature>
<evidence type="ECO:0000256" key="5">
    <source>
        <dbReference type="ARBA" id="ARBA00023136"/>
    </source>
</evidence>
<dbReference type="GO" id="GO:0015179">
    <property type="term" value="F:L-amino acid transmembrane transporter activity"/>
    <property type="evidence" value="ECO:0007669"/>
    <property type="project" value="TreeGrafter"/>
</dbReference>
<feature type="domain" description="Amino acid transporter transmembrane" evidence="7">
    <location>
        <begin position="72"/>
        <end position="515"/>
    </location>
</feature>
<feature type="transmembrane region" description="Helical" evidence="6">
    <location>
        <begin position="72"/>
        <end position="97"/>
    </location>
</feature>
<feature type="transmembrane region" description="Helical" evidence="6">
    <location>
        <begin position="495"/>
        <end position="518"/>
    </location>
</feature>
<keyword evidence="4 6" id="KW-1133">Transmembrane helix</keyword>
<evidence type="ECO:0000313" key="8">
    <source>
        <dbReference type="EMBL" id="RMY71315.1"/>
    </source>
</evidence>
<evidence type="ECO:0000313" key="9">
    <source>
        <dbReference type="Proteomes" id="UP000269276"/>
    </source>
</evidence>
<proteinExistence type="inferred from homology"/>
<feature type="transmembrane region" description="Helical" evidence="6">
    <location>
        <begin position="451"/>
        <end position="474"/>
    </location>
</feature>
<dbReference type="PANTHER" id="PTHR22950">
    <property type="entry name" value="AMINO ACID TRANSPORTER"/>
    <property type="match status" value="1"/>
</dbReference>
<dbReference type="AlphaFoldDB" id="A0A3M7E438"/>
<feature type="transmembrane region" description="Helical" evidence="6">
    <location>
        <begin position="210"/>
        <end position="228"/>
    </location>
</feature>
<evidence type="ECO:0000256" key="1">
    <source>
        <dbReference type="ARBA" id="ARBA00004141"/>
    </source>
</evidence>
<dbReference type="InterPro" id="IPR013057">
    <property type="entry name" value="AA_transpt_TM"/>
</dbReference>
<evidence type="ECO:0000256" key="3">
    <source>
        <dbReference type="ARBA" id="ARBA00022692"/>
    </source>
</evidence>
<reference evidence="8 9" key="1">
    <citation type="journal article" date="2018" name="BMC Genomics">
        <title>Genomic evidence for intraspecific hybridization in a clonal and extremely halotolerant yeast.</title>
        <authorList>
            <person name="Gostincar C."/>
            <person name="Stajich J.E."/>
            <person name="Zupancic J."/>
            <person name="Zalar P."/>
            <person name="Gunde-Cimerman N."/>
        </authorList>
    </citation>
    <scope>NUCLEOTIDE SEQUENCE [LARGE SCALE GENOMIC DNA]</scope>
    <source>
        <strain evidence="8 9">EXF-2682</strain>
    </source>
</reference>
<dbReference type="PANTHER" id="PTHR22950:SF683">
    <property type="entry name" value="AMINO ACID TRANSPORTER (EUROFUNG)"/>
    <property type="match status" value="1"/>
</dbReference>
<feature type="transmembrane region" description="Helical" evidence="6">
    <location>
        <begin position="177"/>
        <end position="198"/>
    </location>
</feature>
<feature type="transmembrane region" description="Helical" evidence="6">
    <location>
        <begin position="103"/>
        <end position="126"/>
    </location>
</feature>
<dbReference type="GO" id="GO:0016020">
    <property type="term" value="C:membrane"/>
    <property type="evidence" value="ECO:0007669"/>
    <property type="project" value="UniProtKB-SubCell"/>
</dbReference>
<accession>A0A3M7E438</accession>
<keyword evidence="3 6" id="KW-0812">Transmembrane</keyword>
<protein>
    <recommendedName>
        <fullName evidence="7">Amino acid transporter transmembrane domain-containing protein</fullName>
    </recommendedName>
</protein>
<dbReference type="Gene3D" id="1.20.1740.10">
    <property type="entry name" value="Amino acid/polyamine transporter I"/>
    <property type="match status" value="1"/>
</dbReference>
<evidence type="ECO:0000256" key="4">
    <source>
        <dbReference type="ARBA" id="ARBA00022989"/>
    </source>
</evidence>
<dbReference type="EMBL" id="QWIP01000148">
    <property type="protein sequence ID" value="RMY71315.1"/>
    <property type="molecule type" value="Genomic_DNA"/>
</dbReference>
<evidence type="ECO:0000259" key="7">
    <source>
        <dbReference type="Pfam" id="PF01490"/>
    </source>
</evidence>
<name>A0A3M7E438_HORWE</name>
<dbReference type="VEuPathDB" id="FungiDB:BTJ68_10754"/>